<sequence length="82" mass="8867">MLYHSKKSSEFVGLRTGPSGQRQIVYDAQKGKRVVLIIESHSALISDIDAALQEGINSRNVVGGIIAALKARNIDVDFDALT</sequence>
<keyword evidence="2" id="KW-1185">Reference proteome</keyword>
<dbReference type="OrthoDB" id="7875019at2"/>
<evidence type="ECO:0000313" key="2">
    <source>
        <dbReference type="Proteomes" id="UP000193926"/>
    </source>
</evidence>
<dbReference type="Proteomes" id="UP000193926">
    <property type="component" value="Unassembled WGS sequence"/>
</dbReference>
<name>A0A1X4N8A5_9RHOB</name>
<accession>A0A1X4N8A5</accession>
<protein>
    <submittedName>
        <fullName evidence="1">Uncharacterized protein</fullName>
    </submittedName>
</protein>
<proteinExistence type="predicted"/>
<comment type="caution">
    <text evidence="1">The sequence shown here is derived from an EMBL/GenBank/DDBJ whole genome shotgun (WGS) entry which is preliminary data.</text>
</comment>
<organism evidence="1 2">
    <name type="scientific">Marivita geojedonensis</name>
    <dbReference type="NCBI Taxonomy" id="1123756"/>
    <lineage>
        <taxon>Bacteria</taxon>
        <taxon>Pseudomonadati</taxon>
        <taxon>Pseudomonadota</taxon>
        <taxon>Alphaproteobacteria</taxon>
        <taxon>Rhodobacterales</taxon>
        <taxon>Roseobacteraceae</taxon>
        <taxon>Marivita</taxon>
    </lineage>
</organism>
<evidence type="ECO:0000313" key="1">
    <source>
        <dbReference type="EMBL" id="OSQ42473.1"/>
    </source>
</evidence>
<gene>
    <name evidence="1" type="ORF">MGEO_20525</name>
</gene>
<dbReference type="AlphaFoldDB" id="A0A1X4N8A5"/>
<reference evidence="1 2" key="1">
    <citation type="submission" date="2014-03" db="EMBL/GenBank/DDBJ databases">
        <title>The draft genome sequence of Marivita geojedonensis KCTC 23882.</title>
        <authorList>
            <person name="Lai Q."/>
            <person name="Shao Z."/>
        </authorList>
    </citation>
    <scope>NUCLEOTIDE SEQUENCE [LARGE SCALE GENOMIC DNA]</scope>
    <source>
        <strain evidence="1 2">DPG-138</strain>
    </source>
</reference>
<dbReference type="EMBL" id="JFKC01000047">
    <property type="protein sequence ID" value="OSQ42473.1"/>
    <property type="molecule type" value="Genomic_DNA"/>
</dbReference>
<dbReference type="RefSeq" id="WP_085641629.1">
    <property type="nucleotide sequence ID" value="NZ_JFKC01000047.1"/>
</dbReference>